<dbReference type="PANTHER" id="PTHR23514:SF3">
    <property type="entry name" value="BYPASS OF STOP CODON PROTEIN 6"/>
    <property type="match status" value="1"/>
</dbReference>
<evidence type="ECO:0000259" key="9">
    <source>
        <dbReference type="PROSITE" id="PS50850"/>
    </source>
</evidence>
<dbReference type="HOGENOM" id="CLU_021993_2_0_12"/>
<dbReference type="Gene3D" id="1.20.1250.20">
    <property type="entry name" value="MFS general substrate transporter like domains"/>
    <property type="match status" value="2"/>
</dbReference>
<dbReference type="GO" id="GO:0016020">
    <property type="term" value="C:membrane"/>
    <property type="evidence" value="ECO:0007669"/>
    <property type="project" value="TreeGrafter"/>
</dbReference>
<feature type="transmembrane region" description="Helical" evidence="8">
    <location>
        <begin position="426"/>
        <end position="446"/>
    </location>
</feature>
<reference evidence="10 11" key="1">
    <citation type="journal article" date="2015" name="Stand. Genomic Sci.">
        <title>Complete genome sequence and description of Salinispira pacifica gen. nov., sp. nov., a novel spirochaete isolated form a hypersaline microbial mat.</title>
        <authorList>
            <person name="Ben Hania W."/>
            <person name="Joseph M."/>
            <person name="Schumann P."/>
            <person name="Bunk B."/>
            <person name="Fiebig A."/>
            <person name="Sproer C."/>
            <person name="Klenk H.P."/>
            <person name="Fardeau M.L."/>
            <person name="Spring S."/>
        </authorList>
    </citation>
    <scope>NUCLEOTIDE SEQUENCE [LARGE SCALE GENOMIC DNA]</scope>
    <source>
        <strain evidence="10 11">L21-RPul-D2</strain>
    </source>
</reference>
<dbReference type="Proteomes" id="UP000018680">
    <property type="component" value="Chromosome"/>
</dbReference>
<dbReference type="STRING" id="1307761.L21SP2_2149"/>
<dbReference type="PROSITE" id="PS50850">
    <property type="entry name" value="MFS"/>
    <property type="match status" value="1"/>
</dbReference>
<gene>
    <name evidence="10" type="ORF">L21SP2_2149</name>
</gene>
<proteinExistence type="inferred from homology"/>
<organism evidence="10 11">
    <name type="scientific">Salinispira pacifica</name>
    <dbReference type="NCBI Taxonomy" id="1307761"/>
    <lineage>
        <taxon>Bacteria</taxon>
        <taxon>Pseudomonadati</taxon>
        <taxon>Spirochaetota</taxon>
        <taxon>Spirochaetia</taxon>
        <taxon>Spirochaetales</taxon>
        <taxon>Spirochaetaceae</taxon>
        <taxon>Salinispira</taxon>
    </lineage>
</organism>
<evidence type="ECO:0000256" key="5">
    <source>
        <dbReference type="ARBA" id="ARBA00022989"/>
    </source>
</evidence>
<dbReference type="InterPro" id="IPR011701">
    <property type="entry name" value="MFS"/>
</dbReference>
<dbReference type="EMBL" id="CP006939">
    <property type="protein sequence ID" value="AHC15516.1"/>
    <property type="molecule type" value="Genomic_DNA"/>
</dbReference>
<dbReference type="OrthoDB" id="9795150at2"/>
<dbReference type="eggNOG" id="COG0738">
    <property type="taxonomic scope" value="Bacteria"/>
</dbReference>
<feature type="transmembrane region" description="Helical" evidence="8">
    <location>
        <begin position="125"/>
        <end position="145"/>
    </location>
</feature>
<dbReference type="InterPro" id="IPR020846">
    <property type="entry name" value="MFS_dom"/>
</dbReference>
<feature type="region of interest" description="Disordered" evidence="7">
    <location>
        <begin position="228"/>
        <end position="260"/>
    </location>
</feature>
<dbReference type="InterPro" id="IPR051788">
    <property type="entry name" value="MFS_Transporter"/>
</dbReference>
<dbReference type="RefSeq" id="WP_024268420.1">
    <property type="nucleotide sequence ID" value="NC_023035.1"/>
</dbReference>
<sequence>MIILLSYIAFISLGMPDGLHGVAWPGIRESFGLPLDAIGLILVSGTAGYMLSSFFSGPLMRRLGVGMLLSLSCGATAVSLILYSLLPVWILFAAAAVLGGLGAGAIDAGLNTYIAKNYGEHLMQWLHASFGIGVTLGPVIMTMTIEAAGGTEGSWRGGYAIVGIAQLILALGFFLSRRAWSRTPAVPGSEISRGVQNGETRENPSATGESRLLAADEHGGLGELAARDVESGSGRGDEPMGTEISHPGGSTSHGHTDGEAGSLETLRNLPSLLSMLMFFIYTGVELGLGLWSYSLLTESRAVDPAVAGFITGSYWAMFTLGRILGGVYARKLSTALLLVFSILLAGMGVLLLWLNISPALSVAGIGITGFAIAPIFPGLVSDTRKRVGRRFEANTIGMQIAAAGFGGAIMPWIAGLVAGNLGLESIPLYLFVSLAVLFTVFIITRFHMHREI</sequence>
<evidence type="ECO:0000256" key="6">
    <source>
        <dbReference type="ARBA" id="ARBA00023136"/>
    </source>
</evidence>
<name>V5WK24_9SPIO</name>
<dbReference type="GO" id="GO:0012505">
    <property type="term" value="C:endomembrane system"/>
    <property type="evidence" value="ECO:0007669"/>
    <property type="project" value="UniProtKB-SubCell"/>
</dbReference>
<evidence type="ECO:0000256" key="3">
    <source>
        <dbReference type="ARBA" id="ARBA00022448"/>
    </source>
</evidence>
<accession>V5WK24</accession>
<evidence type="ECO:0000256" key="1">
    <source>
        <dbReference type="ARBA" id="ARBA00004127"/>
    </source>
</evidence>
<feature type="compositionally biased region" description="Basic and acidic residues" evidence="7">
    <location>
        <begin position="228"/>
        <end position="238"/>
    </location>
</feature>
<feature type="transmembrane region" description="Helical" evidence="8">
    <location>
        <begin position="63"/>
        <end position="83"/>
    </location>
</feature>
<feature type="transmembrane region" description="Helical" evidence="8">
    <location>
        <begin position="157"/>
        <end position="175"/>
    </location>
</feature>
<evidence type="ECO:0000313" key="11">
    <source>
        <dbReference type="Proteomes" id="UP000018680"/>
    </source>
</evidence>
<feature type="transmembrane region" description="Helical" evidence="8">
    <location>
        <begin position="89"/>
        <end position="113"/>
    </location>
</feature>
<keyword evidence="3" id="KW-0813">Transport</keyword>
<feature type="transmembrane region" description="Helical" evidence="8">
    <location>
        <begin position="305"/>
        <end position="324"/>
    </location>
</feature>
<keyword evidence="5 8" id="KW-1133">Transmembrane helix</keyword>
<feature type="domain" description="Major facilitator superfamily (MFS) profile" evidence="9">
    <location>
        <begin position="2"/>
        <end position="452"/>
    </location>
</feature>
<dbReference type="SUPFAM" id="SSF103473">
    <property type="entry name" value="MFS general substrate transporter"/>
    <property type="match status" value="1"/>
</dbReference>
<dbReference type="AlphaFoldDB" id="V5WK24"/>
<keyword evidence="6 8" id="KW-0472">Membrane</keyword>
<dbReference type="Pfam" id="PF07690">
    <property type="entry name" value="MFS_1"/>
    <property type="match status" value="1"/>
</dbReference>
<keyword evidence="11" id="KW-1185">Reference proteome</keyword>
<dbReference type="InterPro" id="IPR036259">
    <property type="entry name" value="MFS_trans_sf"/>
</dbReference>
<comment type="subcellular location">
    <subcellularLocation>
        <location evidence="1">Endomembrane system</location>
        <topology evidence="1">Multi-pass membrane protein</topology>
    </subcellularLocation>
</comment>
<evidence type="ECO:0000313" key="10">
    <source>
        <dbReference type="EMBL" id="AHC15516.1"/>
    </source>
</evidence>
<feature type="transmembrane region" description="Helical" evidence="8">
    <location>
        <begin position="336"/>
        <end position="356"/>
    </location>
</feature>
<feature type="transmembrane region" description="Helical" evidence="8">
    <location>
        <begin position="272"/>
        <end position="293"/>
    </location>
</feature>
<feature type="region of interest" description="Disordered" evidence="7">
    <location>
        <begin position="185"/>
        <end position="208"/>
    </location>
</feature>
<feature type="compositionally biased region" description="Polar residues" evidence="7">
    <location>
        <begin position="194"/>
        <end position="208"/>
    </location>
</feature>
<keyword evidence="4 8" id="KW-0812">Transmembrane</keyword>
<feature type="transmembrane region" description="Helical" evidence="8">
    <location>
        <begin position="31"/>
        <end position="51"/>
    </location>
</feature>
<feature type="transmembrane region" description="Helical" evidence="8">
    <location>
        <begin position="393"/>
        <end position="414"/>
    </location>
</feature>
<evidence type="ECO:0000256" key="7">
    <source>
        <dbReference type="SAM" id="MobiDB-lite"/>
    </source>
</evidence>
<evidence type="ECO:0000256" key="4">
    <source>
        <dbReference type="ARBA" id="ARBA00022692"/>
    </source>
</evidence>
<feature type="transmembrane region" description="Helical" evidence="8">
    <location>
        <begin position="362"/>
        <end position="381"/>
    </location>
</feature>
<dbReference type="GO" id="GO:0022857">
    <property type="term" value="F:transmembrane transporter activity"/>
    <property type="evidence" value="ECO:0007669"/>
    <property type="project" value="InterPro"/>
</dbReference>
<comment type="similarity">
    <text evidence="2">Belongs to the major facilitator superfamily.</text>
</comment>
<evidence type="ECO:0000256" key="2">
    <source>
        <dbReference type="ARBA" id="ARBA00008335"/>
    </source>
</evidence>
<dbReference type="PANTHER" id="PTHR23514">
    <property type="entry name" value="BYPASS OF STOP CODON PROTEIN 6"/>
    <property type="match status" value="1"/>
</dbReference>
<protein>
    <submittedName>
        <fullName evidence="10">Permeases of the major facilitator superfamily</fullName>
    </submittedName>
</protein>
<dbReference type="KEGG" id="slr:L21SP2_2149"/>
<evidence type="ECO:0000256" key="8">
    <source>
        <dbReference type="SAM" id="Phobius"/>
    </source>
</evidence>